<protein>
    <submittedName>
        <fullName evidence="1">Uncharacterized protein</fullName>
    </submittedName>
</protein>
<keyword evidence="2" id="KW-1185">Reference proteome</keyword>
<dbReference type="AlphaFoldDB" id="F4XTQ8"/>
<gene>
    <name evidence="1" type="ORF">LYNGBM3L_30920</name>
</gene>
<evidence type="ECO:0000313" key="2">
    <source>
        <dbReference type="Proteomes" id="UP000003959"/>
    </source>
</evidence>
<dbReference type="Proteomes" id="UP000003959">
    <property type="component" value="Unassembled WGS sequence"/>
</dbReference>
<dbReference type="EMBL" id="GL890930">
    <property type="protein sequence ID" value="EGJ31884.1"/>
    <property type="molecule type" value="Genomic_DNA"/>
</dbReference>
<dbReference type="eggNOG" id="COG4634">
    <property type="taxonomic scope" value="Bacteria"/>
</dbReference>
<proteinExistence type="predicted"/>
<dbReference type="OrthoDB" id="572420at2"/>
<reference evidence="2" key="1">
    <citation type="journal article" date="2011" name="Proc. Natl. Acad. Sci. U.S.A.">
        <title>Genomic insights into the physiology and ecology of the marine filamentous cyanobacterium Lyngbya majuscula.</title>
        <authorList>
            <person name="Jones A.C."/>
            <person name="Monroe E.A."/>
            <person name="Podell S."/>
            <person name="Hess W.R."/>
            <person name="Klages S."/>
            <person name="Esquenazi E."/>
            <person name="Niessen S."/>
            <person name="Hoover H."/>
            <person name="Rothmann M."/>
            <person name="Lasken R.S."/>
            <person name="Yates J.R.III."/>
            <person name="Reinhardt R."/>
            <person name="Kube M."/>
            <person name="Burkart M.D."/>
            <person name="Allen E.E."/>
            <person name="Dorrestein P.C."/>
            <person name="Gerwick W.H."/>
            <person name="Gerwick L."/>
        </authorList>
    </citation>
    <scope>NUCLEOTIDE SEQUENCE [LARGE SCALE GENOMIC DNA]</scope>
    <source>
        <strain evidence="2">3L</strain>
    </source>
</reference>
<dbReference type="HOGENOM" id="CLU_166921_0_0_3"/>
<dbReference type="RefSeq" id="WP_008185689.1">
    <property type="nucleotide sequence ID" value="NZ_GL890930.1"/>
</dbReference>
<evidence type="ECO:0000313" key="1">
    <source>
        <dbReference type="EMBL" id="EGJ31884.1"/>
    </source>
</evidence>
<organism evidence="1 2">
    <name type="scientific">Moorena producens 3L</name>
    <dbReference type="NCBI Taxonomy" id="489825"/>
    <lineage>
        <taxon>Bacteria</taxon>
        <taxon>Bacillati</taxon>
        <taxon>Cyanobacteriota</taxon>
        <taxon>Cyanophyceae</taxon>
        <taxon>Coleofasciculales</taxon>
        <taxon>Coleofasciculaceae</taxon>
        <taxon>Moorena</taxon>
    </lineage>
</organism>
<accession>F4XTQ8</accession>
<name>F4XTQ8_9CYAN</name>
<sequence>MTLKYLLDENVNPAYKIQLTRNSPDLVMWVVGEPNTPARGTLDPQILNWCDEYGFVLVTNNRKSMPTHLADYIAEGNHIPGIFILNTKLSMGENIDELVFLAEASFESEYQDQIIYLPHSYSVSK</sequence>